<feature type="compositionally biased region" description="Basic residues" evidence="1">
    <location>
        <begin position="93"/>
        <end position="103"/>
    </location>
</feature>
<feature type="compositionally biased region" description="Low complexity" evidence="1">
    <location>
        <begin position="78"/>
        <end position="88"/>
    </location>
</feature>
<organism evidence="3 4">
    <name type="scientific">Triparma columacea</name>
    <dbReference type="NCBI Taxonomy" id="722753"/>
    <lineage>
        <taxon>Eukaryota</taxon>
        <taxon>Sar</taxon>
        <taxon>Stramenopiles</taxon>
        <taxon>Ochrophyta</taxon>
        <taxon>Bolidophyceae</taxon>
        <taxon>Parmales</taxon>
        <taxon>Triparmaceae</taxon>
        <taxon>Triparma</taxon>
    </lineage>
</organism>
<feature type="transmembrane region" description="Helical" evidence="2">
    <location>
        <begin position="214"/>
        <end position="236"/>
    </location>
</feature>
<evidence type="ECO:0000313" key="3">
    <source>
        <dbReference type="EMBL" id="GMI44107.1"/>
    </source>
</evidence>
<proteinExistence type="predicted"/>
<dbReference type="AlphaFoldDB" id="A0A9W7GEX9"/>
<feature type="compositionally biased region" description="Basic and acidic residues" evidence="1">
    <location>
        <begin position="42"/>
        <end position="52"/>
    </location>
</feature>
<feature type="transmembrane region" description="Helical" evidence="2">
    <location>
        <begin position="242"/>
        <end position="261"/>
    </location>
</feature>
<keyword evidence="2" id="KW-1133">Transmembrane helix</keyword>
<evidence type="ECO:0000256" key="1">
    <source>
        <dbReference type="SAM" id="MobiDB-lite"/>
    </source>
</evidence>
<evidence type="ECO:0000313" key="4">
    <source>
        <dbReference type="Proteomes" id="UP001165065"/>
    </source>
</evidence>
<keyword evidence="4" id="KW-1185">Reference proteome</keyword>
<name>A0A9W7GEX9_9STRA</name>
<comment type="caution">
    <text evidence="3">The sequence shown here is derived from an EMBL/GenBank/DDBJ whole genome shotgun (WGS) entry which is preliminary data.</text>
</comment>
<sequence length="284" mass="31107">MPLVSQGSLDDYESHIPRDPARDRSLALLSAPDETVVHKKHHDEMEKLERKLKLDKKKRRKSTSAGHHKRASPHTSPRRSPQNSPRRNSASEHHHHHHHHHEPKSKPGGGGGGGKGGGGGGGGLVSEDSWNIKFGLKASKAAPNTANMAKTPFDIHDIHPDDRKKMNADGTYFDPEMGAVVMKKKPAYSKKGSTGYFASDATQEKQEREACVQIAVASIGMCGVFGFIAFAFFLVFQDMEPGFNAEFVTFCSIIGSILVCIGRYRQRGWNIFEIFGGRRGGAVG</sequence>
<feature type="compositionally biased region" description="Gly residues" evidence="1">
    <location>
        <begin position="107"/>
        <end position="124"/>
    </location>
</feature>
<evidence type="ECO:0000256" key="2">
    <source>
        <dbReference type="SAM" id="Phobius"/>
    </source>
</evidence>
<reference evidence="4" key="1">
    <citation type="journal article" date="2023" name="Commun. Biol.">
        <title>Genome analysis of Parmales, the sister group of diatoms, reveals the evolutionary specialization of diatoms from phago-mixotrophs to photoautotrophs.</title>
        <authorList>
            <person name="Ban H."/>
            <person name="Sato S."/>
            <person name="Yoshikawa S."/>
            <person name="Yamada K."/>
            <person name="Nakamura Y."/>
            <person name="Ichinomiya M."/>
            <person name="Sato N."/>
            <person name="Blanc-Mathieu R."/>
            <person name="Endo H."/>
            <person name="Kuwata A."/>
            <person name="Ogata H."/>
        </authorList>
    </citation>
    <scope>NUCLEOTIDE SEQUENCE [LARGE SCALE GENOMIC DNA]</scope>
</reference>
<feature type="compositionally biased region" description="Basic and acidic residues" evidence="1">
    <location>
        <begin position="12"/>
        <end position="25"/>
    </location>
</feature>
<feature type="compositionally biased region" description="Basic residues" evidence="1">
    <location>
        <begin position="53"/>
        <end position="72"/>
    </location>
</feature>
<keyword evidence="2" id="KW-0812">Transmembrane</keyword>
<protein>
    <submittedName>
        <fullName evidence="3">Uncharacterized protein</fullName>
    </submittedName>
</protein>
<gene>
    <name evidence="3" type="ORF">TrCOL_g9247</name>
</gene>
<dbReference type="Proteomes" id="UP001165065">
    <property type="component" value="Unassembled WGS sequence"/>
</dbReference>
<feature type="region of interest" description="Disordered" evidence="1">
    <location>
        <begin position="1"/>
        <end position="126"/>
    </location>
</feature>
<dbReference type="OrthoDB" id="10428689at2759"/>
<keyword evidence="2" id="KW-0472">Membrane</keyword>
<accession>A0A9W7GEX9</accession>
<dbReference type="EMBL" id="BRYA01001469">
    <property type="protein sequence ID" value="GMI44107.1"/>
    <property type="molecule type" value="Genomic_DNA"/>
</dbReference>